<dbReference type="VEuPathDB" id="FungiDB:PHYBLDRAFT_151167"/>
<gene>
    <name evidence="1" type="ORF">PHYBLDRAFT_151167</name>
</gene>
<evidence type="ECO:0000313" key="2">
    <source>
        <dbReference type="Proteomes" id="UP000077315"/>
    </source>
</evidence>
<dbReference type="InParanoid" id="A0A162ZLM5"/>
<dbReference type="EMBL" id="KV440998">
    <property type="protein sequence ID" value="OAD67651.1"/>
    <property type="molecule type" value="Genomic_DNA"/>
</dbReference>
<dbReference type="RefSeq" id="XP_018285691.1">
    <property type="nucleotide sequence ID" value="XM_018432619.1"/>
</dbReference>
<dbReference type="AlphaFoldDB" id="A0A162ZLM5"/>
<reference evidence="2" key="1">
    <citation type="submission" date="2015-06" db="EMBL/GenBank/DDBJ databases">
        <title>Expansion of signal transduction pathways in fungi by whole-genome duplication.</title>
        <authorList>
            <consortium name="DOE Joint Genome Institute"/>
            <person name="Corrochano L.M."/>
            <person name="Kuo A."/>
            <person name="Marcet-Houben M."/>
            <person name="Polaino S."/>
            <person name="Salamov A."/>
            <person name="Villalobos J.M."/>
            <person name="Alvarez M.I."/>
            <person name="Avalos J."/>
            <person name="Benito E.P."/>
            <person name="Benoit I."/>
            <person name="Burger G."/>
            <person name="Camino L.P."/>
            <person name="Canovas D."/>
            <person name="Cerda-Olmedo E."/>
            <person name="Cheng J.-F."/>
            <person name="Dominguez A."/>
            <person name="Elias M."/>
            <person name="Eslava A.P."/>
            <person name="Glaser F."/>
            <person name="Grimwood J."/>
            <person name="Gutierrez G."/>
            <person name="Heitman J."/>
            <person name="Henrissat B."/>
            <person name="Iturriaga E.A."/>
            <person name="Lang B.F."/>
            <person name="Lavin J.L."/>
            <person name="Lee S."/>
            <person name="Li W."/>
            <person name="Lindquist E."/>
            <person name="Lopez-Garcia S."/>
            <person name="Luque E.M."/>
            <person name="Marcos A.T."/>
            <person name="Martin J."/>
            <person name="McCluskey K."/>
            <person name="Medina H.R."/>
            <person name="Miralles-Duran A."/>
            <person name="Miyazaki A."/>
            <person name="Munoz-Torres E."/>
            <person name="Oguiza J.A."/>
            <person name="Ohm R."/>
            <person name="Olmedo M."/>
            <person name="Orejas M."/>
            <person name="Ortiz-Castellanos L."/>
            <person name="Pisabarro A.G."/>
            <person name="Rodriguez-Romero J."/>
            <person name="Ruiz-Herrera J."/>
            <person name="Ruiz-Vazquez R."/>
            <person name="Sanz C."/>
            <person name="Schackwitz W."/>
            <person name="Schmutz J."/>
            <person name="Shahriari M."/>
            <person name="Shelest E."/>
            <person name="Silva-Franco F."/>
            <person name="Soanes D."/>
            <person name="Syed K."/>
            <person name="Tagua V.G."/>
            <person name="Talbot N.J."/>
            <person name="Thon M."/>
            <person name="De vries R.P."/>
            <person name="Wiebenga A."/>
            <person name="Yadav J.S."/>
            <person name="Braun E.L."/>
            <person name="Baker S."/>
            <person name="Garre V."/>
            <person name="Horwitz B."/>
            <person name="Torres-Martinez S."/>
            <person name="Idnurm A."/>
            <person name="Herrera-Estrella A."/>
            <person name="Gabaldon T."/>
            <person name="Grigoriev I.V."/>
        </authorList>
    </citation>
    <scope>NUCLEOTIDE SEQUENCE [LARGE SCALE GENOMIC DNA]</scope>
    <source>
        <strain evidence="2">NRRL 1555(-)</strain>
    </source>
</reference>
<proteinExistence type="predicted"/>
<dbReference type="Proteomes" id="UP000077315">
    <property type="component" value="Unassembled WGS sequence"/>
</dbReference>
<protein>
    <submittedName>
        <fullName evidence="1">Uncharacterized protein</fullName>
    </submittedName>
</protein>
<dbReference type="GeneID" id="28993525"/>
<accession>A0A162ZLM5</accession>
<keyword evidence="2" id="KW-1185">Reference proteome</keyword>
<organism evidence="1 2">
    <name type="scientific">Phycomyces blakesleeanus (strain ATCC 8743b / DSM 1359 / FGSC 10004 / NBRC 33097 / NRRL 1555)</name>
    <dbReference type="NCBI Taxonomy" id="763407"/>
    <lineage>
        <taxon>Eukaryota</taxon>
        <taxon>Fungi</taxon>
        <taxon>Fungi incertae sedis</taxon>
        <taxon>Mucoromycota</taxon>
        <taxon>Mucoromycotina</taxon>
        <taxon>Mucoromycetes</taxon>
        <taxon>Mucorales</taxon>
        <taxon>Phycomycetaceae</taxon>
        <taxon>Phycomyces</taxon>
    </lineage>
</organism>
<sequence length="170" mass="19345">MASEGKNNILISEALPGTWLYSHSFTTLHHSLIYELISSVPTLVTTISILATSYSLTASGFNLKNFLDSAVVTIDNVKGNELFPPSVFSFNLRKFMPMEEDEYAHLLEYYKTAYNNTSLKSYRQAVFAMFHENNGHEMSAFTGQIQYLFVSDIINLVTYQADRHVFAYVR</sequence>
<evidence type="ECO:0000313" key="1">
    <source>
        <dbReference type="EMBL" id="OAD67651.1"/>
    </source>
</evidence>
<name>A0A162ZLM5_PHYB8</name>